<dbReference type="FunFam" id="3.40.1690.10:FF:000001">
    <property type="entry name" value="Flagellar biosynthetic protein FlhB"/>
    <property type="match status" value="1"/>
</dbReference>
<keyword evidence="8" id="KW-0472">Membrane</keyword>
<keyword evidence="2" id="KW-0813">Transport</keyword>
<gene>
    <name evidence="9" type="ORF">CTOB1V02_LOCUS81</name>
</gene>
<evidence type="ECO:0000256" key="1">
    <source>
        <dbReference type="ARBA" id="ARBA00004651"/>
    </source>
</evidence>
<evidence type="ECO:0000256" key="2">
    <source>
        <dbReference type="ARBA" id="ARBA00022448"/>
    </source>
</evidence>
<dbReference type="InterPro" id="IPR029025">
    <property type="entry name" value="T3SS_substrate_exporter_C"/>
</dbReference>
<dbReference type="Pfam" id="PF01312">
    <property type="entry name" value="Bac_export_2"/>
    <property type="match status" value="1"/>
</dbReference>
<dbReference type="AlphaFoldDB" id="A0A7R8W3T0"/>
<dbReference type="GO" id="GO:0005886">
    <property type="term" value="C:plasma membrane"/>
    <property type="evidence" value="ECO:0007669"/>
    <property type="project" value="UniProtKB-SubCell"/>
</dbReference>
<protein>
    <submittedName>
        <fullName evidence="9">Uncharacterized protein</fullName>
    </submittedName>
</protein>
<reference evidence="9" key="1">
    <citation type="submission" date="2020-11" db="EMBL/GenBank/DDBJ databases">
        <authorList>
            <person name="Tran Van P."/>
        </authorList>
    </citation>
    <scope>NUCLEOTIDE SEQUENCE</scope>
</reference>
<dbReference type="InterPro" id="IPR006135">
    <property type="entry name" value="T3SS_substrate_exporter"/>
</dbReference>
<proteinExistence type="predicted"/>
<evidence type="ECO:0000256" key="3">
    <source>
        <dbReference type="ARBA" id="ARBA00022475"/>
    </source>
</evidence>
<dbReference type="GO" id="GO:0009306">
    <property type="term" value="P:protein secretion"/>
    <property type="evidence" value="ECO:0007669"/>
    <property type="project" value="InterPro"/>
</dbReference>
<dbReference type="EMBL" id="OB660025">
    <property type="protein sequence ID" value="CAD7222062.1"/>
    <property type="molecule type" value="Genomic_DNA"/>
</dbReference>
<keyword evidence="6" id="KW-0653">Protein transport</keyword>
<dbReference type="SUPFAM" id="SSF160544">
    <property type="entry name" value="EscU C-terminal domain-like"/>
    <property type="match status" value="1"/>
</dbReference>
<evidence type="ECO:0000256" key="8">
    <source>
        <dbReference type="ARBA" id="ARBA00023136"/>
    </source>
</evidence>
<keyword evidence="3" id="KW-1003">Cell membrane</keyword>
<dbReference type="OrthoDB" id="8300507at2759"/>
<dbReference type="PANTHER" id="PTHR30531">
    <property type="entry name" value="FLAGELLAR BIOSYNTHETIC PROTEIN FLHB"/>
    <property type="match status" value="1"/>
</dbReference>
<dbReference type="PRINTS" id="PR00950">
    <property type="entry name" value="TYPE3IMSPROT"/>
</dbReference>
<evidence type="ECO:0000256" key="4">
    <source>
        <dbReference type="ARBA" id="ARBA00022692"/>
    </source>
</evidence>
<evidence type="ECO:0000256" key="5">
    <source>
        <dbReference type="ARBA" id="ARBA00022795"/>
    </source>
</evidence>
<dbReference type="Gene3D" id="6.10.250.2080">
    <property type="match status" value="1"/>
</dbReference>
<keyword evidence="5" id="KW-1005">Bacterial flagellum biogenesis</keyword>
<keyword evidence="7" id="KW-1133">Transmembrane helix</keyword>
<sequence length="277" mass="30805">MVAVFIGPLLMGGWAFSGKALAPKFSKLNPAKGFKRMFGLQGLVELIKALLKFVLIGGTAYLLLSSLADEYLMIGQMPLAAGIEEGMYLLALVFVTLSCTLIIVVGIDAPYQKWNHQRKLKMTKQEVKDENKESNGNPELKQRIRRVQTEMSNRRMMQEVPTADVVIVNPTHFSVALRYESGTGGAPVLVAKGVDHMALKIREIANLHKVPIFEAAPLARALYHHTELNEEIPEELYLAVAQVLAYLYQLKQHAEGNQPTPEKPTELPVPSEFLEND</sequence>
<evidence type="ECO:0000313" key="9">
    <source>
        <dbReference type="EMBL" id="CAD7222062.1"/>
    </source>
</evidence>
<evidence type="ECO:0000256" key="7">
    <source>
        <dbReference type="ARBA" id="ARBA00022989"/>
    </source>
</evidence>
<comment type="subcellular location">
    <subcellularLocation>
        <location evidence="1">Cell membrane</location>
        <topology evidence="1">Multi-pass membrane protein</topology>
    </subcellularLocation>
</comment>
<dbReference type="Gene3D" id="3.40.1690.10">
    <property type="entry name" value="secretion proteins EscU"/>
    <property type="match status" value="1"/>
</dbReference>
<keyword evidence="4" id="KW-0812">Transmembrane</keyword>
<organism evidence="9">
    <name type="scientific">Cyprideis torosa</name>
    <dbReference type="NCBI Taxonomy" id="163714"/>
    <lineage>
        <taxon>Eukaryota</taxon>
        <taxon>Metazoa</taxon>
        <taxon>Ecdysozoa</taxon>
        <taxon>Arthropoda</taxon>
        <taxon>Crustacea</taxon>
        <taxon>Oligostraca</taxon>
        <taxon>Ostracoda</taxon>
        <taxon>Podocopa</taxon>
        <taxon>Podocopida</taxon>
        <taxon>Cytherocopina</taxon>
        <taxon>Cytheroidea</taxon>
        <taxon>Cytherideidae</taxon>
        <taxon>Cyprideis</taxon>
    </lineage>
</organism>
<accession>A0A7R8W3T0</accession>
<name>A0A7R8W3T0_9CRUS</name>
<dbReference type="PANTHER" id="PTHR30531:SF12">
    <property type="entry name" value="FLAGELLAR BIOSYNTHETIC PROTEIN FLHB"/>
    <property type="match status" value="1"/>
</dbReference>
<evidence type="ECO:0000256" key="6">
    <source>
        <dbReference type="ARBA" id="ARBA00022927"/>
    </source>
</evidence>